<dbReference type="OrthoDB" id="2599167at2759"/>
<keyword evidence="1" id="KW-1133">Transmembrane helix</keyword>
<feature type="transmembrane region" description="Helical" evidence="1">
    <location>
        <begin position="75"/>
        <end position="94"/>
    </location>
</feature>
<gene>
    <name evidence="2" type="ORF">L202_04507</name>
</gene>
<reference evidence="2 3" key="1">
    <citation type="submission" date="2016-06" db="EMBL/GenBank/DDBJ databases">
        <title>Evolution of pathogenesis and genome organization in the Tremellales.</title>
        <authorList>
            <person name="Cuomo C."/>
            <person name="Litvintseva A."/>
            <person name="Heitman J."/>
            <person name="Chen Y."/>
            <person name="Sun S."/>
            <person name="Springer D."/>
            <person name="Dromer F."/>
            <person name="Young S."/>
            <person name="Zeng Q."/>
            <person name="Chapman S."/>
            <person name="Gujja S."/>
            <person name="Saif S."/>
            <person name="Birren B."/>
        </authorList>
    </citation>
    <scope>NUCLEOTIDE SEQUENCE [LARGE SCALE GENOMIC DNA]</scope>
    <source>
        <strain evidence="2 3">CBS 6039</strain>
    </source>
</reference>
<proteinExistence type="predicted"/>
<evidence type="ECO:0000256" key="1">
    <source>
        <dbReference type="SAM" id="Phobius"/>
    </source>
</evidence>
<accession>A0A1E3HTI1</accession>
<dbReference type="EMBL" id="AWGJ01000006">
    <property type="protein sequence ID" value="ODN78996.1"/>
    <property type="molecule type" value="Genomic_DNA"/>
</dbReference>
<dbReference type="GeneID" id="30155816"/>
<feature type="transmembrane region" description="Helical" evidence="1">
    <location>
        <begin position="139"/>
        <end position="157"/>
    </location>
</feature>
<keyword evidence="1" id="KW-0472">Membrane</keyword>
<keyword evidence="3" id="KW-1185">Reference proteome</keyword>
<keyword evidence="1" id="KW-0812">Transmembrane</keyword>
<protein>
    <recommendedName>
        <fullName evidence="4">MARVEL domain-containing protein</fullName>
    </recommendedName>
</protein>
<evidence type="ECO:0000313" key="2">
    <source>
        <dbReference type="EMBL" id="ODN78996.1"/>
    </source>
</evidence>
<feature type="transmembrane region" description="Helical" evidence="1">
    <location>
        <begin position="7"/>
        <end position="29"/>
    </location>
</feature>
<evidence type="ECO:0000313" key="3">
    <source>
        <dbReference type="Proteomes" id="UP000094065"/>
    </source>
</evidence>
<sequence>MRLDCLRLGLIVAHTIYIIIITVISSVVAGSLTLFIPHIISAGIWVTYIPAAFISPIIRRRTNVRTVFDRAWGEMWYIGAQLFLWLLSMGLSIAHRTSSTCERPYPTYPVESIWLQSGGIIWDTDRFCRTMIAMAVESGIQSLLLVVWMVLLVNIVSKAKREGRGGWKVGVAELLRDDKEGKGYNLERDISHV</sequence>
<comment type="caution">
    <text evidence="2">The sequence shown here is derived from an EMBL/GenBank/DDBJ whole genome shotgun (WGS) entry which is preliminary data.</text>
</comment>
<evidence type="ECO:0008006" key="4">
    <source>
        <dbReference type="Google" id="ProtNLM"/>
    </source>
</evidence>
<dbReference type="Proteomes" id="UP000094065">
    <property type="component" value="Unassembled WGS sequence"/>
</dbReference>
<name>A0A1E3HTI1_9TREE</name>
<organism evidence="2 3">
    <name type="scientific">Cryptococcus amylolentus CBS 6039</name>
    <dbReference type="NCBI Taxonomy" id="1295533"/>
    <lineage>
        <taxon>Eukaryota</taxon>
        <taxon>Fungi</taxon>
        <taxon>Dikarya</taxon>
        <taxon>Basidiomycota</taxon>
        <taxon>Agaricomycotina</taxon>
        <taxon>Tremellomycetes</taxon>
        <taxon>Tremellales</taxon>
        <taxon>Cryptococcaceae</taxon>
        <taxon>Cryptococcus</taxon>
    </lineage>
</organism>
<feature type="transmembrane region" description="Helical" evidence="1">
    <location>
        <begin position="35"/>
        <end position="54"/>
    </location>
</feature>
<dbReference type="AlphaFoldDB" id="A0A1E3HTI1"/>
<dbReference type="RefSeq" id="XP_018994042.1">
    <property type="nucleotide sequence ID" value="XM_019138605.1"/>
</dbReference>